<dbReference type="Proteomes" id="UP000838756">
    <property type="component" value="Unassembled WGS sequence"/>
</dbReference>
<protein>
    <submittedName>
        <fullName evidence="1">Jg3034 protein</fullName>
    </submittedName>
</protein>
<reference evidence="1" key="1">
    <citation type="submission" date="2022-03" db="EMBL/GenBank/DDBJ databases">
        <authorList>
            <person name="Lindestad O."/>
        </authorList>
    </citation>
    <scope>NUCLEOTIDE SEQUENCE</scope>
</reference>
<dbReference type="EMBL" id="CAKXAJ010026075">
    <property type="protein sequence ID" value="CAH2254464.1"/>
    <property type="molecule type" value="Genomic_DNA"/>
</dbReference>
<keyword evidence="2" id="KW-1185">Reference proteome</keyword>
<dbReference type="OrthoDB" id="6916253at2759"/>
<proteinExistence type="predicted"/>
<comment type="caution">
    <text evidence="1">The sequence shown here is derived from an EMBL/GenBank/DDBJ whole genome shotgun (WGS) entry which is preliminary data.</text>
</comment>
<evidence type="ECO:0000313" key="1">
    <source>
        <dbReference type="EMBL" id="CAH2254464.1"/>
    </source>
</evidence>
<name>A0A8S4SA48_9NEOP</name>
<organism evidence="1 2">
    <name type="scientific">Pararge aegeria aegeria</name>
    <dbReference type="NCBI Taxonomy" id="348720"/>
    <lineage>
        <taxon>Eukaryota</taxon>
        <taxon>Metazoa</taxon>
        <taxon>Ecdysozoa</taxon>
        <taxon>Arthropoda</taxon>
        <taxon>Hexapoda</taxon>
        <taxon>Insecta</taxon>
        <taxon>Pterygota</taxon>
        <taxon>Neoptera</taxon>
        <taxon>Endopterygota</taxon>
        <taxon>Lepidoptera</taxon>
        <taxon>Glossata</taxon>
        <taxon>Ditrysia</taxon>
        <taxon>Papilionoidea</taxon>
        <taxon>Nymphalidae</taxon>
        <taxon>Satyrinae</taxon>
        <taxon>Satyrini</taxon>
        <taxon>Parargina</taxon>
        <taxon>Pararge</taxon>
    </lineage>
</organism>
<evidence type="ECO:0000313" key="2">
    <source>
        <dbReference type="Proteomes" id="UP000838756"/>
    </source>
</evidence>
<dbReference type="AlphaFoldDB" id="A0A8S4SA48"/>
<gene>
    <name evidence="1" type="primary">jg3034</name>
    <name evidence="1" type="ORF">PAEG_LOCUS22662</name>
</gene>
<sequence length="112" mass="12842">MGEININIEGYNVNGICVGCLNYNRKMFYNDEVKRCYKILGNIDVPDGLSIQVCWECLAHTQNVMRFRRQIIKSFGILIEYSEKLLPATSSAFDFVFLISNKSKYSVSLSLK</sequence>
<accession>A0A8S4SA48</accession>